<feature type="non-terminal residue" evidence="1">
    <location>
        <position position="106"/>
    </location>
</feature>
<proteinExistence type="predicted"/>
<keyword evidence="3" id="KW-1185">Reference proteome</keyword>
<dbReference type="EMBL" id="CAJOBC010118111">
    <property type="protein sequence ID" value="CAF4561700.1"/>
    <property type="molecule type" value="Genomic_DNA"/>
</dbReference>
<dbReference type="Proteomes" id="UP000663829">
    <property type="component" value="Unassembled WGS sequence"/>
</dbReference>
<reference evidence="1" key="1">
    <citation type="submission" date="2021-02" db="EMBL/GenBank/DDBJ databases">
        <authorList>
            <person name="Nowell W R."/>
        </authorList>
    </citation>
    <scope>NUCLEOTIDE SEQUENCE</scope>
</reference>
<evidence type="ECO:0000313" key="3">
    <source>
        <dbReference type="Proteomes" id="UP000663829"/>
    </source>
</evidence>
<evidence type="ECO:0000313" key="2">
    <source>
        <dbReference type="EMBL" id="CAF4561700.1"/>
    </source>
</evidence>
<gene>
    <name evidence="1" type="ORF">GPM918_LOCUS45145</name>
    <name evidence="2" type="ORF">SRO942_LOCUS47415</name>
</gene>
<accession>A0A816E8R7</accession>
<dbReference type="EMBL" id="CAJNOQ010048688">
    <property type="protein sequence ID" value="CAF1644465.1"/>
    <property type="molecule type" value="Genomic_DNA"/>
</dbReference>
<sequence>MIDQQTTVATSKSIETSSLVSFVGRIVAIGDITTMVGCANCEKWTDDNGKKILECQHCFKHFNGMLQTQSRSIMVTTKGSFNGSILNLTEKSKFDSSEAYYGGKNA</sequence>
<comment type="caution">
    <text evidence="1">The sequence shown here is derived from an EMBL/GenBank/DDBJ whole genome shotgun (WGS) entry which is preliminary data.</text>
</comment>
<protein>
    <submittedName>
        <fullName evidence="1">Uncharacterized protein</fullName>
    </submittedName>
</protein>
<organism evidence="1 3">
    <name type="scientific">Didymodactylos carnosus</name>
    <dbReference type="NCBI Taxonomy" id="1234261"/>
    <lineage>
        <taxon>Eukaryota</taxon>
        <taxon>Metazoa</taxon>
        <taxon>Spiralia</taxon>
        <taxon>Gnathifera</taxon>
        <taxon>Rotifera</taxon>
        <taxon>Eurotatoria</taxon>
        <taxon>Bdelloidea</taxon>
        <taxon>Philodinida</taxon>
        <taxon>Philodinidae</taxon>
        <taxon>Didymodactylos</taxon>
    </lineage>
</organism>
<dbReference type="AlphaFoldDB" id="A0A816E8R7"/>
<evidence type="ECO:0000313" key="1">
    <source>
        <dbReference type="EMBL" id="CAF1644465.1"/>
    </source>
</evidence>
<dbReference type="Proteomes" id="UP000681722">
    <property type="component" value="Unassembled WGS sequence"/>
</dbReference>
<name>A0A816E8R7_9BILA</name>